<reference evidence="3" key="1">
    <citation type="submission" date="2017-01" db="EMBL/GenBank/DDBJ databases">
        <authorList>
            <person name="Wang Y."/>
            <person name="White M."/>
            <person name="Kvist S."/>
            <person name="Moncalvo J.-M."/>
        </authorList>
    </citation>
    <scope>NUCLEOTIDE SEQUENCE [LARGE SCALE GENOMIC DNA]</scope>
    <source>
        <strain evidence="3">COL-18-3</strain>
    </source>
</reference>
<feature type="compositionally biased region" description="Basic and acidic residues" evidence="1">
    <location>
        <begin position="44"/>
        <end position="76"/>
    </location>
</feature>
<name>A0A1R1PSX5_ZANCU</name>
<dbReference type="Proteomes" id="UP000188320">
    <property type="component" value="Unassembled WGS sequence"/>
</dbReference>
<evidence type="ECO:0000313" key="3">
    <source>
        <dbReference type="Proteomes" id="UP000188320"/>
    </source>
</evidence>
<protein>
    <submittedName>
        <fullName evidence="2">Uncharacterized protein</fullName>
    </submittedName>
</protein>
<proteinExistence type="predicted"/>
<accession>A0A1R1PSX5</accession>
<organism evidence="2 3">
    <name type="scientific">Zancudomyces culisetae</name>
    <name type="common">Gut fungus</name>
    <name type="synonym">Smittium culisetae</name>
    <dbReference type="NCBI Taxonomy" id="1213189"/>
    <lineage>
        <taxon>Eukaryota</taxon>
        <taxon>Fungi</taxon>
        <taxon>Fungi incertae sedis</taxon>
        <taxon>Zoopagomycota</taxon>
        <taxon>Kickxellomycotina</taxon>
        <taxon>Harpellomycetes</taxon>
        <taxon>Harpellales</taxon>
        <taxon>Legeriomycetaceae</taxon>
        <taxon>Zancudomyces</taxon>
    </lineage>
</organism>
<feature type="region of interest" description="Disordered" evidence="1">
    <location>
        <begin position="19"/>
        <end position="76"/>
    </location>
</feature>
<evidence type="ECO:0000313" key="2">
    <source>
        <dbReference type="EMBL" id="OMH84095.1"/>
    </source>
</evidence>
<gene>
    <name evidence="2" type="ORF">AX774_g2383</name>
</gene>
<sequence length="76" mass="8118">MIKMETQMMGNVQVLRAEEIMSKKRASPEASGGSGSDLSLGLQNKDKKEMVGQKKRAEDASVGDGCKRTNKGDTSG</sequence>
<dbReference type="AlphaFoldDB" id="A0A1R1PSX5"/>
<keyword evidence="3" id="KW-1185">Reference proteome</keyword>
<comment type="caution">
    <text evidence="2">The sequence shown here is derived from an EMBL/GenBank/DDBJ whole genome shotgun (WGS) entry which is preliminary data.</text>
</comment>
<dbReference type="EMBL" id="LSSK01000251">
    <property type="protein sequence ID" value="OMH84095.1"/>
    <property type="molecule type" value="Genomic_DNA"/>
</dbReference>
<evidence type="ECO:0000256" key="1">
    <source>
        <dbReference type="SAM" id="MobiDB-lite"/>
    </source>
</evidence>